<dbReference type="AlphaFoldDB" id="A0AAV1GGJ6"/>
<dbReference type="EMBL" id="OY660877">
    <property type="protein sequence ID" value="CAJ1072573.1"/>
    <property type="molecule type" value="Genomic_DNA"/>
</dbReference>
<evidence type="ECO:0000313" key="2">
    <source>
        <dbReference type="Proteomes" id="UP001178508"/>
    </source>
</evidence>
<keyword evidence="2" id="KW-1185">Reference proteome</keyword>
<dbReference type="Proteomes" id="UP001178508">
    <property type="component" value="Chromosome 14"/>
</dbReference>
<sequence length="78" mass="9073">MVFVLFPLILDPRSGRVTPSLLSLSLNSFFSQEPEKPQSQIRTNTLTGFRRRPEGVLIRRLYRGEAGGREECDHERWK</sequence>
<reference evidence="1" key="1">
    <citation type="submission" date="2023-08" db="EMBL/GenBank/DDBJ databases">
        <authorList>
            <person name="Alioto T."/>
            <person name="Alioto T."/>
            <person name="Gomez Garrido J."/>
        </authorList>
    </citation>
    <scope>NUCLEOTIDE SEQUENCE</scope>
</reference>
<evidence type="ECO:0000313" key="1">
    <source>
        <dbReference type="EMBL" id="CAJ1072573.1"/>
    </source>
</evidence>
<organism evidence="1 2">
    <name type="scientific">Xyrichtys novacula</name>
    <name type="common">Pearly razorfish</name>
    <name type="synonym">Hemipteronotus novacula</name>
    <dbReference type="NCBI Taxonomy" id="13765"/>
    <lineage>
        <taxon>Eukaryota</taxon>
        <taxon>Metazoa</taxon>
        <taxon>Chordata</taxon>
        <taxon>Craniata</taxon>
        <taxon>Vertebrata</taxon>
        <taxon>Euteleostomi</taxon>
        <taxon>Actinopterygii</taxon>
        <taxon>Neopterygii</taxon>
        <taxon>Teleostei</taxon>
        <taxon>Neoteleostei</taxon>
        <taxon>Acanthomorphata</taxon>
        <taxon>Eupercaria</taxon>
        <taxon>Labriformes</taxon>
        <taxon>Labridae</taxon>
        <taxon>Xyrichtys</taxon>
    </lineage>
</organism>
<gene>
    <name evidence="1" type="ORF">XNOV1_A003356</name>
</gene>
<protein>
    <recommendedName>
        <fullName evidence="3">Secreted protein</fullName>
    </recommendedName>
</protein>
<evidence type="ECO:0008006" key="3">
    <source>
        <dbReference type="Google" id="ProtNLM"/>
    </source>
</evidence>
<name>A0AAV1GGJ6_XYRNO</name>
<accession>A0AAV1GGJ6</accession>
<proteinExistence type="predicted"/>